<name>A0ABR4FVY1_9EURO</name>
<dbReference type="EMBL" id="JBFTWV010000097">
    <property type="protein sequence ID" value="KAL2787421.1"/>
    <property type="molecule type" value="Genomic_DNA"/>
</dbReference>
<evidence type="ECO:0000313" key="7">
    <source>
        <dbReference type="EMBL" id="KAL2787421.1"/>
    </source>
</evidence>
<dbReference type="SMART" id="SM00075">
    <property type="entry name" value="HYDRO"/>
    <property type="match status" value="1"/>
</dbReference>
<proteinExistence type="inferred from homology"/>
<evidence type="ECO:0000256" key="3">
    <source>
        <dbReference type="ARBA" id="ARBA00023321"/>
    </source>
</evidence>
<evidence type="ECO:0000313" key="8">
    <source>
        <dbReference type="Proteomes" id="UP001610563"/>
    </source>
</evidence>
<evidence type="ECO:0000256" key="5">
    <source>
        <dbReference type="RuleBase" id="RU365009"/>
    </source>
</evidence>
<feature type="signal peptide" evidence="6">
    <location>
        <begin position="1"/>
        <end position="15"/>
    </location>
</feature>
<evidence type="ECO:0000256" key="6">
    <source>
        <dbReference type="SAM" id="SignalP"/>
    </source>
</evidence>
<dbReference type="CDD" id="cd23507">
    <property type="entry name" value="hydrophobin_I"/>
    <property type="match status" value="1"/>
</dbReference>
<evidence type="ECO:0000256" key="1">
    <source>
        <dbReference type="ARBA" id="ARBA00022969"/>
    </source>
</evidence>
<dbReference type="InterPro" id="IPR001338">
    <property type="entry name" value="Class_I_Hydrophobin"/>
</dbReference>
<organism evidence="7 8">
    <name type="scientific">Aspergillus keveii</name>
    <dbReference type="NCBI Taxonomy" id="714993"/>
    <lineage>
        <taxon>Eukaryota</taxon>
        <taxon>Fungi</taxon>
        <taxon>Dikarya</taxon>
        <taxon>Ascomycota</taxon>
        <taxon>Pezizomycotina</taxon>
        <taxon>Eurotiomycetes</taxon>
        <taxon>Eurotiomycetidae</taxon>
        <taxon>Eurotiales</taxon>
        <taxon>Aspergillaceae</taxon>
        <taxon>Aspergillus</taxon>
        <taxon>Aspergillus subgen. Nidulantes</taxon>
    </lineage>
</organism>
<keyword evidence="8" id="KW-1185">Reference proteome</keyword>
<comment type="subcellular location">
    <subcellularLocation>
        <location evidence="5">Secreted</location>
        <location evidence="5">Cell wall</location>
    </subcellularLocation>
    <subcellularLocation>
        <location evidence="4">Spore wall</location>
    </subcellularLocation>
</comment>
<sequence length="129" mass="13051">MKLILSILAAATALAFPTEHPGTGTETSTTETQDGNTCGRAQLACCPDQESTSISREAEDSLLNLLGGSDVLANGVLGQYRGCSGLVSLQSAVGGQCNNNAACCDAGDTELNGLVNVAVPCLPINLPVL</sequence>
<dbReference type="Pfam" id="PF01185">
    <property type="entry name" value="Hydrophobin"/>
    <property type="match status" value="1"/>
</dbReference>
<accession>A0ABR4FVY1</accession>
<evidence type="ECO:0000256" key="2">
    <source>
        <dbReference type="ARBA" id="ARBA00023157"/>
    </source>
</evidence>
<reference evidence="7 8" key="1">
    <citation type="submission" date="2024-07" db="EMBL/GenBank/DDBJ databases">
        <title>Section-level genome sequencing and comparative genomics of Aspergillus sections Usti and Cavernicolus.</title>
        <authorList>
            <consortium name="Lawrence Berkeley National Laboratory"/>
            <person name="Nybo J.L."/>
            <person name="Vesth T.C."/>
            <person name="Theobald S."/>
            <person name="Frisvad J.C."/>
            <person name="Larsen T.O."/>
            <person name="Kjaerboelling I."/>
            <person name="Rothschild-Mancinelli K."/>
            <person name="Lyhne E.K."/>
            <person name="Kogle M.E."/>
            <person name="Barry K."/>
            <person name="Clum A."/>
            <person name="Na H."/>
            <person name="Ledsgaard L."/>
            <person name="Lin J."/>
            <person name="Lipzen A."/>
            <person name="Kuo A."/>
            <person name="Riley R."/>
            <person name="Mondo S."/>
            <person name="Labutti K."/>
            <person name="Haridas S."/>
            <person name="Pangalinan J."/>
            <person name="Salamov A.A."/>
            <person name="Simmons B.A."/>
            <person name="Magnuson J.K."/>
            <person name="Chen J."/>
            <person name="Drula E."/>
            <person name="Henrissat B."/>
            <person name="Wiebenga A."/>
            <person name="Lubbers R.J."/>
            <person name="Gomes A.C."/>
            <person name="Makela M.R."/>
            <person name="Stajich J."/>
            <person name="Grigoriev I.V."/>
            <person name="Mortensen U.H."/>
            <person name="De Vries R.P."/>
            <person name="Baker S.E."/>
            <person name="Andersen M.R."/>
        </authorList>
    </citation>
    <scope>NUCLEOTIDE SEQUENCE [LARGE SCALE GENOMIC DNA]</scope>
    <source>
        <strain evidence="7 8">CBS 209.92</strain>
    </source>
</reference>
<keyword evidence="3" id="KW-0183">Conidiation</keyword>
<keyword evidence="5 6" id="KW-0732">Signal</keyword>
<keyword evidence="5" id="KW-0134">Cell wall</keyword>
<keyword evidence="2 5" id="KW-1015">Disulfide bond</keyword>
<comment type="similarity">
    <text evidence="5">Belongs to the fungal hydrophobin family.</text>
</comment>
<keyword evidence="5" id="KW-0964">Secreted</keyword>
<keyword evidence="1" id="KW-0749">Sporulation</keyword>
<evidence type="ECO:0000256" key="4">
    <source>
        <dbReference type="ARBA" id="ARBA00093443"/>
    </source>
</evidence>
<feature type="chain" id="PRO_5045483681" description="Hydrophobin" evidence="6">
    <location>
        <begin position="16"/>
        <end position="129"/>
    </location>
</feature>
<comment type="caution">
    <text evidence="7">The sequence shown here is derived from an EMBL/GenBank/DDBJ whole genome shotgun (WGS) entry which is preliminary data.</text>
</comment>
<gene>
    <name evidence="7" type="ORF">BJX66DRAFT_310940</name>
</gene>
<protein>
    <recommendedName>
        <fullName evidence="5">Hydrophobin</fullName>
    </recommendedName>
</protein>
<dbReference type="Proteomes" id="UP001610563">
    <property type="component" value="Unassembled WGS sequence"/>
</dbReference>